<dbReference type="Pfam" id="PF06176">
    <property type="entry name" value="WaaY"/>
    <property type="match status" value="1"/>
</dbReference>
<evidence type="ECO:0000313" key="2">
    <source>
        <dbReference type="Proteomes" id="UP000265703"/>
    </source>
</evidence>
<dbReference type="Proteomes" id="UP000265703">
    <property type="component" value="Unassembled WGS sequence"/>
</dbReference>
<comment type="caution">
    <text evidence="1">The sequence shown here is derived from an EMBL/GenBank/DDBJ whole genome shotgun (WGS) entry which is preliminary data.</text>
</comment>
<organism evidence="1 2">
    <name type="scientific">Glomus cerebriforme</name>
    <dbReference type="NCBI Taxonomy" id="658196"/>
    <lineage>
        <taxon>Eukaryota</taxon>
        <taxon>Fungi</taxon>
        <taxon>Fungi incertae sedis</taxon>
        <taxon>Mucoromycota</taxon>
        <taxon>Glomeromycotina</taxon>
        <taxon>Glomeromycetes</taxon>
        <taxon>Glomerales</taxon>
        <taxon>Glomeraceae</taxon>
        <taxon>Glomus</taxon>
    </lineage>
</organism>
<name>A0A397S8C9_9GLOM</name>
<evidence type="ECO:0008006" key="3">
    <source>
        <dbReference type="Google" id="ProtNLM"/>
    </source>
</evidence>
<accession>A0A397S8C9</accession>
<dbReference type="SUPFAM" id="SSF56112">
    <property type="entry name" value="Protein kinase-like (PK-like)"/>
    <property type="match status" value="1"/>
</dbReference>
<reference evidence="1 2" key="1">
    <citation type="submission" date="2018-06" db="EMBL/GenBank/DDBJ databases">
        <title>Comparative genomics reveals the genomic features of Rhizophagus irregularis, R. cerebriforme, R. diaphanum and Gigaspora rosea, and their symbiotic lifestyle signature.</title>
        <authorList>
            <person name="Morin E."/>
            <person name="San Clemente H."/>
            <person name="Chen E.C.H."/>
            <person name="De La Providencia I."/>
            <person name="Hainaut M."/>
            <person name="Kuo A."/>
            <person name="Kohler A."/>
            <person name="Murat C."/>
            <person name="Tang N."/>
            <person name="Roy S."/>
            <person name="Loubradou J."/>
            <person name="Henrissat B."/>
            <person name="Grigoriev I.V."/>
            <person name="Corradi N."/>
            <person name="Roux C."/>
            <person name="Martin F.M."/>
        </authorList>
    </citation>
    <scope>NUCLEOTIDE SEQUENCE [LARGE SCALE GENOMIC DNA]</scope>
    <source>
        <strain evidence="1 2">DAOM 227022</strain>
    </source>
</reference>
<dbReference type="InterPro" id="IPR009330">
    <property type="entry name" value="LipoPS_heptP_kinase"/>
</dbReference>
<gene>
    <name evidence="1" type="ORF">C1645_792277</name>
</gene>
<evidence type="ECO:0000313" key="1">
    <source>
        <dbReference type="EMBL" id="RIA80555.1"/>
    </source>
</evidence>
<dbReference type="EMBL" id="QKYT01000944">
    <property type="protein sequence ID" value="RIA80555.1"/>
    <property type="molecule type" value="Genomic_DNA"/>
</dbReference>
<keyword evidence="2" id="KW-1185">Reference proteome</keyword>
<dbReference type="AlphaFoldDB" id="A0A397S8C9"/>
<protein>
    <recommendedName>
        <fullName evidence="3">Protein kinase domain-containing protein</fullName>
    </recommendedName>
</protein>
<proteinExistence type="predicted"/>
<dbReference type="Gene3D" id="1.10.510.10">
    <property type="entry name" value="Transferase(Phosphotransferase) domain 1"/>
    <property type="match status" value="1"/>
</dbReference>
<sequence length="534" mass="62622">MSHKIWVKYDETKPELLPRLDYVDIEDITLRRHGEEVDLELNMNNNKPLQVITKGKKRKKDEEEQDKNQNWILKSMKNDLVNLPSSTITTNFERLEKNQDHPPEYAGRPVSWFCDAFVQFHQDLKDTGPISKKYYDIALKLCMEMSKIYPNKKARTKAFDDCFLNFDDSSYGFQTNFNFQEIILENNQKSDGFILHHVKEALIGNREIKNEIGTSWLDPYSQGAYSWINYWTNKSDDFWKKRCCCPSFIISLAGPWMMISGAILLETPVVHPLTSYIPLLATIDTNNMKLIARIFWAIERGFNNLRIYYDKVALIKMKPSPQSDEINTPQHYFPKNTITINDHLYNIVYIKPLKDKLQRAKIYLAKMKYDERSSWPIIVKFTQQYNFEAHQICADKGYAPELIAISDIGDWKMIIMEYIDGDTLDTLQLEDNVFHDIQTAIQFLHDKDIVFGDLRMCNVMVRESDKRGMLIDFEWAGKENVDHYPPFMNHTQVAWPEGAVDDQPLKKEHDLIWLDRIKIGNTGTIFSGFNCIEW</sequence>
<dbReference type="InterPro" id="IPR011009">
    <property type="entry name" value="Kinase-like_dom_sf"/>
</dbReference>
<dbReference type="OrthoDB" id="2315594at2759"/>
<dbReference type="STRING" id="658196.A0A397S8C9"/>